<evidence type="ECO:0000313" key="5">
    <source>
        <dbReference type="EMBL" id="AIY39245.1"/>
    </source>
</evidence>
<dbReference type="InterPro" id="IPR040079">
    <property type="entry name" value="Glutathione_S-Trfase"/>
</dbReference>
<dbReference type="InterPro" id="IPR004045">
    <property type="entry name" value="Glutathione_S-Trfase_N"/>
</dbReference>
<dbReference type="Gene3D" id="3.40.30.10">
    <property type="entry name" value="Glutaredoxin"/>
    <property type="match status" value="1"/>
</dbReference>
<dbReference type="KEGG" id="care:LT85_0085"/>
<proteinExistence type="inferred from homology"/>
<evidence type="ECO:0000259" key="4">
    <source>
        <dbReference type="PROSITE" id="PS50405"/>
    </source>
</evidence>
<dbReference type="FunFam" id="3.40.30.10:FF:000039">
    <property type="entry name" value="Glutathione S-transferase domain"/>
    <property type="match status" value="1"/>
</dbReference>
<dbReference type="InterPro" id="IPR010987">
    <property type="entry name" value="Glutathione-S-Trfase_C-like"/>
</dbReference>
<reference evidence="6" key="1">
    <citation type="journal article" date="2014" name="Soil Biol. Biochem.">
        <title>Structure and function of bacterial communities in ageing soils: Insights from the Mendocino ecological staircase.</title>
        <authorList>
            <person name="Uroz S."/>
            <person name="Tech J.J."/>
            <person name="Sawaya N.A."/>
            <person name="Frey-Klett P."/>
            <person name="Leveau J.H.J."/>
        </authorList>
    </citation>
    <scope>NUCLEOTIDE SEQUENCE [LARGE SCALE GENOMIC DNA]</scope>
    <source>
        <strain evidence="6">Cal35</strain>
    </source>
</reference>
<feature type="domain" description="GST N-terminal" evidence="3">
    <location>
        <begin position="1"/>
        <end position="81"/>
    </location>
</feature>
<protein>
    <submittedName>
        <fullName evidence="5">Putative glutathione S-transferase-like protein</fullName>
    </submittedName>
</protein>
<gene>
    <name evidence="5" type="ORF">LT85_0085</name>
</gene>
<dbReference type="Proteomes" id="UP000030302">
    <property type="component" value="Chromosome"/>
</dbReference>
<evidence type="ECO:0000313" key="6">
    <source>
        <dbReference type="Proteomes" id="UP000030302"/>
    </source>
</evidence>
<dbReference type="PANTHER" id="PTHR44051:SF19">
    <property type="entry name" value="DISULFIDE-BOND OXIDOREDUCTASE YFCG"/>
    <property type="match status" value="1"/>
</dbReference>
<dbReference type="PROSITE" id="PS50404">
    <property type="entry name" value="GST_NTER"/>
    <property type="match status" value="1"/>
</dbReference>
<dbReference type="Gene3D" id="1.20.1050.10">
    <property type="match status" value="1"/>
</dbReference>
<dbReference type="PANTHER" id="PTHR44051">
    <property type="entry name" value="GLUTATHIONE S-TRANSFERASE-RELATED"/>
    <property type="match status" value="1"/>
</dbReference>
<dbReference type="InterPro" id="IPR004046">
    <property type="entry name" value="GST_C"/>
</dbReference>
<dbReference type="GO" id="GO:0016740">
    <property type="term" value="F:transferase activity"/>
    <property type="evidence" value="ECO:0007669"/>
    <property type="project" value="UniProtKB-KW"/>
</dbReference>
<dbReference type="SUPFAM" id="SSF52833">
    <property type="entry name" value="Thioredoxin-like"/>
    <property type="match status" value="1"/>
</dbReference>
<sequence>MLKILGKASSINVRKVLWACDELGLPFEREDWGSGFRATDTADYLALNPNAMVPVLCDGDFVLWESNAIIRYLAAAYGDGRLLPVAPRERARIEQWMDWQATELNNSWRYAFVALVRKNPDYSDAAALAASVASWTRHIGILEQQLATTGAYVTGNSFSLADIPLGLSVNRWLMTPLQHAHYPAVAAYFDRLSQRPGFLRHGRNGLP</sequence>
<organism evidence="5 6">
    <name type="scientific">Collimonas arenae</name>
    <dbReference type="NCBI Taxonomy" id="279058"/>
    <lineage>
        <taxon>Bacteria</taxon>
        <taxon>Pseudomonadati</taxon>
        <taxon>Pseudomonadota</taxon>
        <taxon>Betaproteobacteria</taxon>
        <taxon>Burkholderiales</taxon>
        <taxon>Oxalobacteraceae</taxon>
        <taxon>Collimonas</taxon>
    </lineage>
</organism>
<dbReference type="AlphaFoldDB" id="A0A0A1F653"/>
<dbReference type="RefSeq" id="WP_038483996.1">
    <property type="nucleotide sequence ID" value="NZ_CP009962.1"/>
</dbReference>
<name>A0A0A1F653_9BURK</name>
<dbReference type="SFLD" id="SFLDS00019">
    <property type="entry name" value="Glutathione_Transferase_(cytos"/>
    <property type="match status" value="1"/>
</dbReference>
<accession>A0A0A1F653</accession>
<dbReference type="InterPro" id="IPR036282">
    <property type="entry name" value="Glutathione-S-Trfase_C_sf"/>
</dbReference>
<evidence type="ECO:0000259" key="3">
    <source>
        <dbReference type="PROSITE" id="PS50404"/>
    </source>
</evidence>
<dbReference type="InterPro" id="IPR036249">
    <property type="entry name" value="Thioredoxin-like_sf"/>
</dbReference>
<comment type="similarity">
    <text evidence="1">Belongs to the GST superfamily.</text>
</comment>
<evidence type="ECO:0000256" key="1">
    <source>
        <dbReference type="ARBA" id="ARBA00007409"/>
    </source>
</evidence>
<feature type="domain" description="GST C-terminal" evidence="4">
    <location>
        <begin position="86"/>
        <end position="207"/>
    </location>
</feature>
<dbReference type="PROSITE" id="PS50405">
    <property type="entry name" value="GST_CTER"/>
    <property type="match status" value="1"/>
</dbReference>
<dbReference type="EMBL" id="CP009962">
    <property type="protein sequence ID" value="AIY39245.1"/>
    <property type="molecule type" value="Genomic_DNA"/>
</dbReference>
<dbReference type="SUPFAM" id="SSF47616">
    <property type="entry name" value="GST C-terminal domain-like"/>
    <property type="match status" value="1"/>
</dbReference>
<keyword evidence="6" id="KW-1185">Reference proteome</keyword>
<dbReference type="Pfam" id="PF13409">
    <property type="entry name" value="GST_N_2"/>
    <property type="match status" value="1"/>
</dbReference>
<dbReference type="SFLD" id="SFLDG00358">
    <property type="entry name" value="Main_(cytGST)"/>
    <property type="match status" value="1"/>
</dbReference>
<dbReference type="HOGENOM" id="CLU_011226_6_2_4"/>
<dbReference type="SFLD" id="SFLDG01150">
    <property type="entry name" value="Main.1:_Beta-like"/>
    <property type="match status" value="1"/>
</dbReference>
<evidence type="ECO:0000256" key="2">
    <source>
        <dbReference type="ARBA" id="ARBA00022679"/>
    </source>
</evidence>
<dbReference type="STRING" id="279058.LT85_0085"/>
<dbReference type="CDD" id="cd03047">
    <property type="entry name" value="GST_N_2"/>
    <property type="match status" value="1"/>
</dbReference>
<dbReference type="Pfam" id="PF00043">
    <property type="entry name" value="GST_C"/>
    <property type="match status" value="1"/>
</dbReference>
<dbReference type="OrthoDB" id="5958450at2"/>
<keyword evidence="2 5" id="KW-0808">Transferase</keyword>